<keyword evidence="1" id="KW-0732">Signal</keyword>
<protein>
    <submittedName>
        <fullName evidence="2">SH3 domain-containing protein</fullName>
    </submittedName>
</protein>
<evidence type="ECO:0000256" key="1">
    <source>
        <dbReference type="SAM" id="SignalP"/>
    </source>
</evidence>
<accession>A0A5P8E5Z7</accession>
<name>A0A5P8E5Z7_9BACT</name>
<reference evidence="2 3" key="1">
    <citation type="submission" date="2018-11" db="EMBL/GenBank/DDBJ databases">
        <authorList>
            <person name="Na S.W."/>
            <person name="Baik M."/>
        </authorList>
    </citation>
    <scope>NUCLEOTIDE SEQUENCE [LARGE SCALE GENOMIC DNA]</scope>
    <source>
        <strain evidence="2 3">E39</strain>
    </source>
</reference>
<dbReference type="Proteomes" id="UP000249375">
    <property type="component" value="Chromosome"/>
</dbReference>
<dbReference type="Gene3D" id="2.30.30.40">
    <property type="entry name" value="SH3 Domains"/>
    <property type="match status" value="1"/>
</dbReference>
<dbReference type="RefSeq" id="WP_111897210.1">
    <property type="nucleotide sequence ID" value="NZ_CP033459.1"/>
</dbReference>
<dbReference type="KEGG" id="alq:C7Y71_004570"/>
<evidence type="ECO:0000313" key="2">
    <source>
        <dbReference type="EMBL" id="QFQ12346.1"/>
    </source>
</evidence>
<sequence>MKKIFAFLFFSTFAIASTLQAQNIFTVVYAESDDGFVNVRSQPSNKGRVLTKLNQFYHGLGEGVLCGEKGNWCKVRVGNVTGWAYSKYVGRQTWFTGQGRTRLVANKTNTPIYGEDYTGERGLPVFTTVSKGTIIADTYEDNGEYYILTTAHDNLSIRKSDVRVVRVR</sequence>
<feature type="signal peptide" evidence="1">
    <location>
        <begin position="1"/>
        <end position="21"/>
    </location>
</feature>
<keyword evidence="3" id="KW-1185">Reference proteome</keyword>
<organism evidence="2 3">
    <name type="scientific">Pseudoprevotella muciniphila</name>
    <dbReference type="NCBI Taxonomy" id="2133944"/>
    <lineage>
        <taxon>Bacteria</taxon>
        <taxon>Pseudomonadati</taxon>
        <taxon>Bacteroidota</taxon>
        <taxon>Bacteroidia</taxon>
        <taxon>Bacteroidales</taxon>
        <taxon>Prevotellaceae</taxon>
        <taxon>Pseudoprevotella</taxon>
    </lineage>
</organism>
<feature type="chain" id="PRO_5024458198" evidence="1">
    <location>
        <begin position="22"/>
        <end position="168"/>
    </location>
</feature>
<dbReference type="AlphaFoldDB" id="A0A5P8E5Z7"/>
<dbReference type="OrthoDB" id="1418530at2"/>
<proteinExistence type="predicted"/>
<gene>
    <name evidence="2" type="ORF">C7Y71_004570</name>
</gene>
<evidence type="ECO:0000313" key="3">
    <source>
        <dbReference type="Proteomes" id="UP000249375"/>
    </source>
</evidence>
<dbReference type="EMBL" id="CP033459">
    <property type="protein sequence ID" value="QFQ12346.1"/>
    <property type="molecule type" value="Genomic_DNA"/>
</dbReference>